<evidence type="ECO:0000256" key="2">
    <source>
        <dbReference type="ARBA" id="ARBA00022692"/>
    </source>
</evidence>
<dbReference type="GO" id="GO:0016020">
    <property type="term" value="C:membrane"/>
    <property type="evidence" value="ECO:0007669"/>
    <property type="project" value="InterPro"/>
</dbReference>
<evidence type="ECO:0000256" key="3">
    <source>
        <dbReference type="ARBA" id="ARBA00022741"/>
    </source>
</evidence>
<evidence type="ECO:0000256" key="6">
    <source>
        <dbReference type="ARBA" id="ARBA00023136"/>
    </source>
</evidence>
<dbReference type="SUPFAM" id="SSF90123">
    <property type="entry name" value="ABC transporter transmembrane region"/>
    <property type="match status" value="1"/>
</dbReference>
<dbReference type="PANTHER" id="PTHR24223:SF415">
    <property type="entry name" value="FI20190P1"/>
    <property type="match status" value="1"/>
</dbReference>
<evidence type="ECO:0000256" key="7">
    <source>
        <dbReference type="SAM" id="Phobius"/>
    </source>
</evidence>
<name>A0A7R9LX61_9ACAR</name>
<accession>A0A7R9LX61</accession>
<keyword evidence="2 7" id="KW-0812">Transmembrane</keyword>
<keyword evidence="3" id="KW-0547">Nucleotide-binding</keyword>
<keyword evidence="5 7" id="KW-1133">Transmembrane helix</keyword>
<dbReference type="GO" id="GO:0140359">
    <property type="term" value="F:ABC-type transporter activity"/>
    <property type="evidence" value="ECO:0007669"/>
    <property type="project" value="InterPro"/>
</dbReference>
<dbReference type="EMBL" id="CAJPIZ010043005">
    <property type="protein sequence ID" value="CAG2121928.1"/>
    <property type="molecule type" value="Genomic_DNA"/>
</dbReference>
<dbReference type="GO" id="GO:0005524">
    <property type="term" value="F:ATP binding"/>
    <property type="evidence" value="ECO:0007669"/>
    <property type="project" value="UniProtKB-KW"/>
</dbReference>
<dbReference type="PROSITE" id="PS50929">
    <property type="entry name" value="ABC_TM1F"/>
    <property type="match status" value="1"/>
</dbReference>
<evidence type="ECO:0000256" key="5">
    <source>
        <dbReference type="ARBA" id="ARBA00022989"/>
    </source>
</evidence>
<evidence type="ECO:0000259" key="8">
    <source>
        <dbReference type="PROSITE" id="PS50929"/>
    </source>
</evidence>
<evidence type="ECO:0000313" key="9">
    <source>
        <dbReference type="EMBL" id="CAD7648312.1"/>
    </source>
</evidence>
<dbReference type="InterPro" id="IPR011527">
    <property type="entry name" value="ABC1_TM_dom"/>
</dbReference>
<evidence type="ECO:0000256" key="4">
    <source>
        <dbReference type="ARBA" id="ARBA00022840"/>
    </source>
</evidence>
<keyword evidence="4" id="KW-0067">ATP-binding</keyword>
<dbReference type="EMBL" id="OC897580">
    <property type="protein sequence ID" value="CAD7648312.1"/>
    <property type="molecule type" value="Genomic_DNA"/>
</dbReference>
<protein>
    <recommendedName>
        <fullName evidence="8">ABC transmembrane type-1 domain-containing protein</fullName>
    </recommendedName>
</protein>
<gene>
    <name evidence="9" type="ORF">OSB1V03_LOCUS21874</name>
</gene>
<dbReference type="InterPro" id="IPR036640">
    <property type="entry name" value="ABC1_TM_sf"/>
</dbReference>
<feature type="transmembrane region" description="Helical" evidence="7">
    <location>
        <begin position="116"/>
        <end position="138"/>
    </location>
</feature>
<keyword evidence="1" id="KW-0813">Transport</keyword>
<dbReference type="PANTHER" id="PTHR24223">
    <property type="entry name" value="ATP-BINDING CASSETTE SUB-FAMILY C"/>
    <property type="match status" value="1"/>
</dbReference>
<dbReference type="AlphaFoldDB" id="A0A7R9LX61"/>
<dbReference type="Proteomes" id="UP000759131">
    <property type="component" value="Unassembled WGS sequence"/>
</dbReference>
<organism evidence="9">
    <name type="scientific">Medioppia subpectinata</name>
    <dbReference type="NCBI Taxonomy" id="1979941"/>
    <lineage>
        <taxon>Eukaryota</taxon>
        <taxon>Metazoa</taxon>
        <taxon>Ecdysozoa</taxon>
        <taxon>Arthropoda</taxon>
        <taxon>Chelicerata</taxon>
        <taxon>Arachnida</taxon>
        <taxon>Acari</taxon>
        <taxon>Acariformes</taxon>
        <taxon>Sarcoptiformes</taxon>
        <taxon>Oribatida</taxon>
        <taxon>Brachypylina</taxon>
        <taxon>Oppioidea</taxon>
        <taxon>Oppiidae</taxon>
        <taxon>Medioppia</taxon>
    </lineage>
</organism>
<dbReference type="OrthoDB" id="6511196at2759"/>
<evidence type="ECO:0000256" key="1">
    <source>
        <dbReference type="ARBA" id="ARBA00022448"/>
    </source>
</evidence>
<dbReference type="Gene3D" id="1.20.1560.10">
    <property type="entry name" value="ABC transporter type 1, transmembrane domain"/>
    <property type="match status" value="1"/>
</dbReference>
<feature type="non-terminal residue" evidence="9">
    <location>
        <position position="1"/>
    </location>
</feature>
<feature type="transmembrane region" description="Helical" evidence="7">
    <location>
        <begin position="94"/>
        <end position="110"/>
    </location>
</feature>
<sequence length="221" mass="25005">MGRTLNLFAEDMNVVDVLIRLYSESVRQIRHLDTGTRTRITSHLTETYNGTAVIRAFGADRDFVRESQRRLDAHNRCQYSLLVAKCWLAVRLEFLGYSIVLLSAVFAVAFRHKMTAGVAALTITYAVNLTAIMARVVLGVTETETYMMAVERCLTFTKIPVEAEWYNEKTKPADNWPTMGCIQFTDYCTKYRFGLDLVLKDIAIDMKGRQRVAIVGRTGAG</sequence>
<dbReference type="InterPro" id="IPR050173">
    <property type="entry name" value="ABC_transporter_C-like"/>
</dbReference>
<dbReference type="SUPFAM" id="SSF52540">
    <property type="entry name" value="P-loop containing nucleoside triphosphate hydrolases"/>
    <property type="match status" value="1"/>
</dbReference>
<dbReference type="Pfam" id="PF00664">
    <property type="entry name" value="ABC_membrane"/>
    <property type="match status" value="1"/>
</dbReference>
<feature type="domain" description="ABC transmembrane type-1" evidence="8">
    <location>
        <begin position="17"/>
        <end position="145"/>
    </location>
</feature>
<keyword evidence="6 7" id="KW-0472">Membrane</keyword>
<reference evidence="9" key="1">
    <citation type="submission" date="2020-11" db="EMBL/GenBank/DDBJ databases">
        <authorList>
            <person name="Tran Van P."/>
        </authorList>
    </citation>
    <scope>NUCLEOTIDE SEQUENCE</scope>
</reference>
<dbReference type="InterPro" id="IPR027417">
    <property type="entry name" value="P-loop_NTPase"/>
</dbReference>
<dbReference type="Gene3D" id="3.40.50.300">
    <property type="entry name" value="P-loop containing nucleotide triphosphate hydrolases"/>
    <property type="match status" value="1"/>
</dbReference>
<keyword evidence="10" id="KW-1185">Reference proteome</keyword>
<evidence type="ECO:0000313" key="10">
    <source>
        <dbReference type="Proteomes" id="UP000759131"/>
    </source>
</evidence>
<proteinExistence type="predicted"/>